<dbReference type="PROSITE" id="PS50878">
    <property type="entry name" value="RT_POL"/>
    <property type="match status" value="1"/>
</dbReference>
<dbReference type="PANTHER" id="PTHR19446">
    <property type="entry name" value="REVERSE TRANSCRIPTASES"/>
    <property type="match status" value="1"/>
</dbReference>
<organism evidence="2 3">
    <name type="scientific">Aphanomyces astaci</name>
    <name type="common">Crayfish plague agent</name>
    <dbReference type="NCBI Taxonomy" id="112090"/>
    <lineage>
        <taxon>Eukaryota</taxon>
        <taxon>Sar</taxon>
        <taxon>Stramenopiles</taxon>
        <taxon>Oomycota</taxon>
        <taxon>Saprolegniomycetes</taxon>
        <taxon>Saprolegniales</taxon>
        <taxon>Verrucalvaceae</taxon>
        <taxon>Aphanomyces</taxon>
    </lineage>
</organism>
<evidence type="ECO:0000313" key="3">
    <source>
        <dbReference type="Proteomes" id="UP000469452"/>
    </source>
</evidence>
<dbReference type="Pfam" id="PF00078">
    <property type="entry name" value="RVT_1"/>
    <property type="match status" value="1"/>
</dbReference>
<dbReference type="SUPFAM" id="SSF56672">
    <property type="entry name" value="DNA/RNA polymerases"/>
    <property type="match status" value="1"/>
</dbReference>
<dbReference type="VEuPathDB" id="FungiDB:H257_05682"/>
<reference evidence="2 3" key="1">
    <citation type="submission" date="2019-06" db="EMBL/GenBank/DDBJ databases">
        <title>Genomics analysis of Aphanomyces spp. identifies a new class of oomycete effector associated with host adaptation.</title>
        <authorList>
            <person name="Gaulin E."/>
        </authorList>
    </citation>
    <scope>NUCLEOTIDE SEQUENCE [LARGE SCALE GENOMIC DNA]</scope>
    <source>
        <strain evidence="2 3">E</strain>
    </source>
</reference>
<dbReference type="AlphaFoldDB" id="A0A6A5ASA8"/>
<dbReference type="InterPro" id="IPR036691">
    <property type="entry name" value="Endo/exonu/phosph_ase_sf"/>
</dbReference>
<dbReference type="VEuPathDB" id="FungiDB:H257_14357"/>
<dbReference type="SUPFAM" id="SSF56219">
    <property type="entry name" value="DNase I-like"/>
    <property type="match status" value="1"/>
</dbReference>
<comment type="caution">
    <text evidence="2">The sequence shown here is derived from an EMBL/GenBank/DDBJ whole genome shotgun (WGS) entry which is preliminary data.</text>
</comment>
<dbReference type="InterPro" id="IPR000477">
    <property type="entry name" value="RT_dom"/>
</dbReference>
<proteinExistence type="predicted"/>
<sequence length="1260" mass="147148">MMLFHKETPGFARLVHNKALDIPNKYMVVHTWWEDTPVFFHNVYTPVQNQEREAFFDALPRDFPVNAQHIIMGDFNLPLQRELDAMDPSSCHHTGRSQCSQWLEALHVVDAWRLHNPSARVFSSPHGRNRLDYIFMDEDLMRTAYHQSTYFRSPEIVEHMCHRVILQPVSQPKRRAYWKLPKELLQVPEVVETIVAEAKQLLPVLRQANNPGVVWAGWKKRAKKFFQEYHVEHLLAKTRVSDLAKRELLRAQAAFDAGRLPPQALEQAQAKYDETMSEWKSYQNDINFDFHAIKNETSTAHFFRPPKKVLYNVPILEVQDADGTVSTCPQVIHDVFHAKWSAVMCENDFQAPNRASRRRFLRLLQKRLTDEQRDSLDSPITTYELAQAIKTMAPHKSPGMDGFPAAFYQLEADLFAEILCLVFKYQLSRGELLGIQRRSAVSLLFKGGDRSNPGNYRPIALIPVEVKILTRALAYRMRHLLPALIHPIQTGFVAGRRIHDHIIFLKDLQHKCTLDDIEGYAMFLDFEKAYDRVNWDFMYDVLEAFNFGPVFISWIKLMYHSPIIHLVINGELSQAIYPTRGVKQGDPLSALLFVLSVEPLSQLLRNHEEYSLPFSEELFAMAMFFADDTTLVSSSLEDLERQLELVQEFCTQSGAKLNVGKCKVLTLNGNQDVPRHPRLSMVTSGTPTKYLGILFGHRLSDQVQINALSDSFYQSFITWGCRARTLRGRRLLANTMMLSKLWHYTAVIHIPEDTVAKWQSMVYKFILTRKRHKEDKHMSLINSGVAYHPSLGLRIPHIASRIRAQRVQRLQFLFQTDNEEPSLWSVLPKQLFRRCMEPFARHSSWDCLMYHPNHNTNHMRLEVLPLLWRKIWDNWHRIPLTRKCPETPTQSQLLTMSIWLQVHPLFLVPGSNGPTSLAVALKHHRPFYKFIAQEGLHCLDDFVTAQRVWPSYEEFKLQMESHVWRFPGDDFPRVFRHLYSLLSLIATNVWQVLGISLEEAVPPNREVQFPVGQVWKNVFVPFQQWPRKYIRSICFCAPLLTKQHPMSSDSRDNDLAIKKYINTTVKPLMRYPTPLQADVWWRILFRMLPVNSRFFFLQDTNPSIIECSFPGCSAVETMQHILFDCKFVKPVWNWHQAAWRPFGIPFTWNTIINLDEFAVSEEWVPHFSVIRRLWVLLVSTLLRDFWIHRNRTKFEGKPVPYIQAVKEVSLVSWTANIRRMLRDPTIDSDEAMQVSEIVDKLKSHTNYTWFWQKNLRATLV</sequence>
<dbReference type="EMBL" id="VJMI01010053">
    <property type="protein sequence ID" value="KAF0757075.1"/>
    <property type="molecule type" value="Genomic_DNA"/>
</dbReference>
<evidence type="ECO:0000313" key="2">
    <source>
        <dbReference type="EMBL" id="KAF0757075.1"/>
    </source>
</evidence>
<dbReference type="CDD" id="cd01650">
    <property type="entry name" value="RT_nLTR_like"/>
    <property type="match status" value="1"/>
</dbReference>
<dbReference type="InterPro" id="IPR043502">
    <property type="entry name" value="DNA/RNA_pol_sf"/>
</dbReference>
<evidence type="ECO:0000259" key="1">
    <source>
        <dbReference type="PROSITE" id="PS50878"/>
    </source>
</evidence>
<dbReference type="Gene3D" id="3.60.10.10">
    <property type="entry name" value="Endonuclease/exonuclease/phosphatase"/>
    <property type="match status" value="1"/>
</dbReference>
<feature type="domain" description="Reverse transcriptase" evidence="1">
    <location>
        <begin position="425"/>
        <end position="695"/>
    </location>
</feature>
<dbReference type="Proteomes" id="UP000469452">
    <property type="component" value="Unassembled WGS sequence"/>
</dbReference>
<protein>
    <recommendedName>
        <fullName evidence="1">Reverse transcriptase domain-containing protein</fullName>
    </recommendedName>
</protein>
<gene>
    <name evidence="2" type="ORF">AaE_004387</name>
</gene>
<dbReference type="VEuPathDB" id="FungiDB:H257_16163"/>
<name>A0A6A5ASA8_APHAT</name>
<accession>A0A6A5ASA8</accession>